<dbReference type="Pfam" id="PF00106">
    <property type="entry name" value="adh_short"/>
    <property type="match status" value="1"/>
</dbReference>
<keyword evidence="6" id="KW-1185">Reference proteome</keyword>
<evidence type="ECO:0000256" key="3">
    <source>
        <dbReference type="ARBA" id="ARBA00023002"/>
    </source>
</evidence>
<gene>
    <name evidence="5" type="ORF">BDV96DRAFT_566558</name>
</gene>
<keyword evidence="2" id="KW-0521">NADP</keyword>
<evidence type="ECO:0000256" key="4">
    <source>
        <dbReference type="RuleBase" id="RU000363"/>
    </source>
</evidence>
<dbReference type="PANTHER" id="PTHR44169">
    <property type="entry name" value="NADPH-DEPENDENT 1-ACYLDIHYDROXYACETONE PHOSPHATE REDUCTASE"/>
    <property type="match status" value="1"/>
</dbReference>
<dbReference type="Proteomes" id="UP000799770">
    <property type="component" value="Unassembled WGS sequence"/>
</dbReference>
<name>A0A6A5ZMD5_9PLEO</name>
<keyword evidence="3" id="KW-0560">Oxidoreductase</keyword>
<organism evidence="5 6">
    <name type="scientific">Lophiotrema nucula</name>
    <dbReference type="NCBI Taxonomy" id="690887"/>
    <lineage>
        <taxon>Eukaryota</taxon>
        <taxon>Fungi</taxon>
        <taxon>Dikarya</taxon>
        <taxon>Ascomycota</taxon>
        <taxon>Pezizomycotina</taxon>
        <taxon>Dothideomycetes</taxon>
        <taxon>Pleosporomycetidae</taxon>
        <taxon>Pleosporales</taxon>
        <taxon>Lophiotremataceae</taxon>
        <taxon>Lophiotrema</taxon>
    </lineage>
</organism>
<evidence type="ECO:0000313" key="5">
    <source>
        <dbReference type="EMBL" id="KAF2120023.1"/>
    </source>
</evidence>
<dbReference type="InterPro" id="IPR002347">
    <property type="entry name" value="SDR_fam"/>
</dbReference>
<dbReference type="Gene3D" id="3.40.50.720">
    <property type="entry name" value="NAD(P)-binding Rossmann-like Domain"/>
    <property type="match status" value="1"/>
</dbReference>
<dbReference type="PANTHER" id="PTHR44169:SF6">
    <property type="entry name" value="NADPH-DEPENDENT 1-ACYLDIHYDROXYACETONE PHOSPHATE REDUCTASE"/>
    <property type="match status" value="1"/>
</dbReference>
<dbReference type="GO" id="GO:0019433">
    <property type="term" value="P:triglyceride catabolic process"/>
    <property type="evidence" value="ECO:0007669"/>
    <property type="project" value="TreeGrafter"/>
</dbReference>
<dbReference type="OrthoDB" id="2102561at2759"/>
<evidence type="ECO:0000256" key="1">
    <source>
        <dbReference type="ARBA" id="ARBA00006484"/>
    </source>
</evidence>
<evidence type="ECO:0008006" key="7">
    <source>
        <dbReference type="Google" id="ProtNLM"/>
    </source>
</evidence>
<comment type="similarity">
    <text evidence="1 4">Belongs to the short-chain dehydrogenases/reductases (SDR) family.</text>
</comment>
<dbReference type="InterPro" id="IPR036291">
    <property type="entry name" value="NAD(P)-bd_dom_sf"/>
</dbReference>
<dbReference type="GO" id="GO:0005811">
    <property type="term" value="C:lipid droplet"/>
    <property type="evidence" value="ECO:0007669"/>
    <property type="project" value="TreeGrafter"/>
</dbReference>
<dbReference type="PRINTS" id="PR00081">
    <property type="entry name" value="GDHRDH"/>
</dbReference>
<evidence type="ECO:0000313" key="6">
    <source>
        <dbReference type="Proteomes" id="UP000799770"/>
    </source>
</evidence>
<dbReference type="PRINTS" id="PR00080">
    <property type="entry name" value="SDRFAMILY"/>
</dbReference>
<dbReference type="PROSITE" id="PS00061">
    <property type="entry name" value="ADH_SHORT"/>
    <property type="match status" value="1"/>
</dbReference>
<evidence type="ECO:0000256" key="2">
    <source>
        <dbReference type="ARBA" id="ARBA00022857"/>
    </source>
</evidence>
<protein>
    <recommendedName>
        <fullName evidence="7">Short chain dehydrogenase/reductase</fullName>
    </recommendedName>
</protein>
<dbReference type="AlphaFoldDB" id="A0A6A5ZMD5"/>
<dbReference type="GO" id="GO:0004806">
    <property type="term" value="F:triacylglycerol lipase activity"/>
    <property type="evidence" value="ECO:0007669"/>
    <property type="project" value="TreeGrafter"/>
</dbReference>
<sequence length="298" mass="32988">MPSPKKTVLITGCSKGSLGAAFAKHFAHHGYHVIATARSLTRLQELPPLGIQIEELDVTSATSIGALRSKVTKLDILINNAGALHMGMISDQTEQKWKEVFDQNFFSVVQVTQVFLPLLIESKGVVVNHTSQTPYFAFAGTGLYAVSKAAVRQYTDVLRTELYPFGVRVIELVSGAIGSNILSKQMPSGETRLPPTSIYALIKEEIDKAWTGAGLPKYSDPDEYAEKVVGDIVGEGGWLGWCYSWVGYRQPWIWRGFTSSTSYWFWLVGCGWKGLYDPLLRVGGLSLLKRRLGKEKRL</sequence>
<dbReference type="GO" id="GO:0006654">
    <property type="term" value="P:phosphatidic acid biosynthetic process"/>
    <property type="evidence" value="ECO:0007669"/>
    <property type="project" value="TreeGrafter"/>
</dbReference>
<dbReference type="GO" id="GO:0000140">
    <property type="term" value="F:acylglycerone-phosphate reductase (NADP+) activity"/>
    <property type="evidence" value="ECO:0007669"/>
    <property type="project" value="TreeGrafter"/>
</dbReference>
<dbReference type="SUPFAM" id="SSF51735">
    <property type="entry name" value="NAD(P)-binding Rossmann-fold domains"/>
    <property type="match status" value="1"/>
</dbReference>
<dbReference type="EMBL" id="ML977314">
    <property type="protein sequence ID" value="KAF2120023.1"/>
    <property type="molecule type" value="Genomic_DNA"/>
</dbReference>
<proteinExistence type="inferred from homology"/>
<dbReference type="InterPro" id="IPR020904">
    <property type="entry name" value="Sc_DH/Rdtase_CS"/>
</dbReference>
<accession>A0A6A5ZMD5</accession>
<dbReference type="GO" id="GO:0005783">
    <property type="term" value="C:endoplasmic reticulum"/>
    <property type="evidence" value="ECO:0007669"/>
    <property type="project" value="TreeGrafter"/>
</dbReference>
<reference evidence="5" key="1">
    <citation type="journal article" date="2020" name="Stud. Mycol.">
        <title>101 Dothideomycetes genomes: a test case for predicting lifestyles and emergence of pathogens.</title>
        <authorList>
            <person name="Haridas S."/>
            <person name="Albert R."/>
            <person name="Binder M."/>
            <person name="Bloem J."/>
            <person name="Labutti K."/>
            <person name="Salamov A."/>
            <person name="Andreopoulos B."/>
            <person name="Baker S."/>
            <person name="Barry K."/>
            <person name="Bills G."/>
            <person name="Bluhm B."/>
            <person name="Cannon C."/>
            <person name="Castanera R."/>
            <person name="Culley D."/>
            <person name="Daum C."/>
            <person name="Ezra D."/>
            <person name="Gonzalez J."/>
            <person name="Henrissat B."/>
            <person name="Kuo A."/>
            <person name="Liang C."/>
            <person name="Lipzen A."/>
            <person name="Lutzoni F."/>
            <person name="Magnuson J."/>
            <person name="Mondo S."/>
            <person name="Nolan M."/>
            <person name="Ohm R."/>
            <person name="Pangilinan J."/>
            <person name="Park H.-J."/>
            <person name="Ramirez L."/>
            <person name="Alfaro M."/>
            <person name="Sun H."/>
            <person name="Tritt A."/>
            <person name="Yoshinaga Y."/>
            <person name="Zwiers L.-H."/>
            <person name="Turgeon B."/>
            <person name="Goodwin S."/>
            <person name="Spatafora J."/>
            <person name="Crous P."/>
            <person name="Grigoriev I."/>
        </authorList>
    </citation>
    <scope>NUCLEOTIDE SEQUENCE</scope>
    <source>
        <strain evidence="5">CBS 627.86</strain>
    </source>
</reference>